<evidence type="ECO:0000313" key="2">
    <source>
        <dbReference type="Proteomes" id="UP000184600"/>
    </source>
</evidence>
<reference evidence="2" key="1">
    <citation type="submission" date="2016-12" db="EMBL/GenBank/DDBJ databases">
        <authorList>
            <person name="Rodrigo-Torres L."/>
            <person name="Arahal R.D."/>
            <person name="Lucena T."/>
        </authorList>
    </citation>
    <scope>NUCLEOTIDE SEQUENCE [LARGE SCALE GENOMIC DNA]</scope>
</reference>
<keyword evidence="2" id="KW-1185">Reference proteome</keyword>
<proteinExistence type="predicted"/>
<accession>A0A1M7Z3B9</accession>
<dbReference type="Proteomes" id="UP000184600">
    <property type="component" value="Unassembled WGS sequence"/>
</dbReference>
<dbReference type="EMBL" id="FRFG01000111">
    <property type="protein sequence ID" value="SHO59280.1"/>
    <property type="molecule type" value="Genomic_DNA"/>
</dbReference>
<evidence type="ECO:0000313" key="1">
    <source>
        <dbReference type="EMBL" id="SHO59280.1"/>
    </source>
</evidence>
<sequence>MYDEYRAVSPNAPFIPGKNCIQRGPGRFFTGKVNGDFGTQLLSAFNADNALKKLLLSIDLDSLCIELSDGVVACTLTPYGGGMAYLVIPPVRTSIPLPPEQISPLTRALEKISTHMMH</sequence>
<dbReference type="RefSeq" id="WP_073586683.1">
    <property type="nucleotide sequence ID" value="NZ_AP024898.1"/>
</dbReference>
<dbReference type="AlphaFoldDB" id="A0A1M7Z3B9"/>
<gene>
    <name evidence="1" type="ORF">VQ7734_05060</name>
</gene>
<dbReference type="OrthoDB" id="5512160at2"/>
<dbReference type="Pfam" id="PF11354">
    <property type="entry name" value="DUF3156"/>
    <property type="match status" value="1"/>
</dbReference>
<protein>
    <submittedName>
        <fullName evidence="1">Uncharacterized protein</fullName>
    </submittedName>
</protein>
<organism evidence="1 2">
    <name type="scientific">Vibrio quintilis</name>
    <dbReference type="NCBI Taxonomy" id="1117707"/>
    <lineage>
        <taxon>Bacteria</taxon>
        <taxon>Pseudomonadati</taxon>
        <taxon>Pseudomonadota</taxon>
        <taxon>Gammaproteobacteria</taxon>
        <taxon>Vibrionales</taxon>
        <taxon>Vibrionaceae</taxon>
        <taxon>Vibrio</taxon>
    </lineage>
</organism>
<dbReference type="InterPro" id="IPR021500">
    <property type="entry name" value="DUF3156"/>
</dbReference>
<name>A0A1M7Z3B9_9VIBR</name>